<dbReference type="SMART" id="SM00530">
    <property type="entry name" value="HTH_XRE"/>
    <property type="match status" value="1"/>
</dbReference>
<protein>
    <submittedName>
        <fullName evidence="4">Helix-turn-helix domain-containing protein</fullName>
    </submittedName>
</protein>
<keyword evidence="2" id="KW-0472">Membrane</keyword>
<reference evidence="4 5" key="1">
    <citation type="submission" date="2021-11" db="EMBL/GenBank/DDBJ databases">
        <title>Comparative genomics of bee honey and flower isolates.</title>
        <authorList>
            <person name="Bechtner J.D."/>
            <person name="Gallus M.K."/>
            <person name="Ehrmann M."/>
        </authorList>
    </citation>
    <scope>NUCLEOTIDE SEQUENCE [LARGE SCALE GENOMIC DNA]</scope>
    <source>
        <strain evidence="4 5">M161</strain>
    </source>
</reference>
<evidence type="ECO:0000259" key="3">
    <source>
        <dbReference type="PROSITE" id="PS50943"/>
    </source>
</evidence>
<dbReference type="Proteomes" id="UP001522905">
    <property type="component" value="Unassembled WGS sequence"/>
</dbReference>
<sequence length="198" mass="22614">MNFGQRLQNERIKNQLTQDEVANKLLVSRQTISSWENERTYPDINSLISLSDFYNISLDTLLKEDSGMKEYLEKNEIAKNLKPILKILTFVNILFMVTTIVKEFNIFNNSLFNLSTFVMGISNTLALFYLNAFMTKISFKKKSVTINYMKQHKYYSIGIIVTIFSIGLIVNRYNALVGGMFSGIASAGLVLVFISKKS</sequence>
<evidence type="ECO:0000256" key="1">
    <source>
        <dbReference type="ARBA" id="ARBA00023125"/>
    </source>
</evidence>
<evidence type="ECO:0000313" key="5">
    <source>
        <dbReference type="Proteomes" id="UP001522905"/>
    </source>
</evidence>
<feature type="transmembrane region" description="Helical" evidence="2">
    <location>
        <begin position="154"/>
        <end position="170"/>
    </location>
</feature>
<dbReference type="PROSITE" id="PS50943">
    <property type="entry name" value="HTH_CROC1"/>
    <property type="match status" value="1"/>
</dbReference>
<gene>
    <name evidence="4" type="ORF">LNP07_03290</name>
</gene>
<feature type="domain" description="HTH cro/C1-type" evidence="3">
    <location>
        <begin position="7"/>
        <end position="61"/>
    </location>
</feature>
<keyword evidence="5" id="KW-1185">Reference proteome</keyword>
<keyword evidence="2" id="KW-1133">Transmembrane helix</keyword>
<accession>A0ABT0I1E3</accession>
<dbReference type="Pfam" id="PF01381">
    <property type="entry name" value="HTH_3"/>
    <property type="match status" value="1"/>
</dbReference>
<keyword evidence="1" id="KW-0238">DNA-binding</keyword>
<feature type="transmembrane region" description="Helical" evidence="2">
    <location>
        <begin position="84"/>
        <end position="101"/>
    </location>
</feature>
<comment type="caution">
    <text evidence="4">The sequence shown here is derived from an EMBL/GenBank/DDBJ whole genome shotgun (WGS) entry which is preliminary data.</text>
</comment>
<name>A0ABT0I1E3_9LACO</name>
<evidence type="ECO:0000256" key="2">
    <source>
        <dbReference type="SAM" id="Phobius"/>
    </source>
</evidence>
<dbReference type="Gene3D" id="1.10.260.40">
    <property type="entry name" value="lambda repressor-like DNA-binding domains"/>
    <property type="match status" value="1"/>
</dbReference>
<dbReference type="PANTHER" id="PTHR46558">
    <property type="entry name" value="TRACRIPTIONAL REGULATORY PROTEIN-RELATED-RELATED"/>
    <property type="match status" value="1"/>
</dbReference>
<dbReference type="InterPro" id="IPR010982">
    <property type="entry name" value="Lambda_DNA-bd_dom_sf"/>
</dbReference>
<dbReference type="RefSeq" id="WP_248601591.1">
    <property type="nucleotide sequence ID" value="NZ_JAJIAO010000002.1"/>
</dbReference>
<feature type="transmembrane region" description="Helical" evidence="2">
    <location>
        <begin position="176"/>
        <end position="194"/>
    </location>
</feature>
<keyword evidence="2" id="KW-0812">Transmembrane</keyword>
<dbReference type="InterPro" id="IPR001387">
    <property type="entry name" value="Cro/C1-type_HTH"/>
</dbReference>
<organism evidence="4 5">
    <name type="scientific">Apilactobacillus xinyiensis</name>
    <dbReference type="NCBI Taxonomy" id="2841032"/>
    <lineage>
        <taxon>Bacteria</taxon>
        <taxon>Bacillati</taxon>
        <taxon>Bacillota</taxon>
        <taxon>Bacilli</taxon>
        <taxon>Lactobacillales</taxon>
        <taxon>Lactobacillaceae</taxon>
        <taxon>Apilactobacillus</taxon>
    </lineage>
</organism>
<evidence type="ECO:0000313" key="4">
    <source>
        <dbReference type="EMBL" id="MCK8624533.1"/>
    </source>
</evidence>
<proteinExistence type="predicted"/>
<dbReference type="EMBL" id="JAJIAO010000002">
    <property type="protein sequence ID" value="MCK8624533.1"/>
    <property type="molecule type" value="Genomic_DNA"/>
</dbReference>
<dbReference type="SUPFAM" id="SSF47413">
    <property type="entry name" value="lambda repressor-like DNA-binding domains"/>
    <property type="match status" value="1"/>
</dbReference>
<dbReference type="PANTHER" id="PTHR46558:SF13">
    <property type="entry name" value="HTH-TYPE TRANSCRIPTIONAL REGULATOR IMMR"/>
    <property type="match status" value="1"/>
</dbReference>
<dbReference type="CDD" id="cd00093">
    <property type="entry name" value="HTH_XRE"/>
    <property type="match status" value="1"/>
</dbReference>
<feature type="transmembrane region" description="Helical" evidence="2">
    <location>
        <begin position="113"/>
        <end position="133"/>
    </location>
</feature>